<protein>
    <submittedName>
        <fullName evidence="1">Uncharacterized protein</fullName>
    </submittedName>
</protein>
<dbReference type="EMBL" id="KI660041">
    <property type="protein sequence ID" value="ETN78157.1"/>
    <property type="molecule type" value="Genomic_DNA"/>
</dbReference>
<keyword evidence="2" id="KW-1185">Reference proteome</keyword>
<dbReference type="Proteomes" id="UP000053676">
    <property type="component" value="Unassembled WGS sequence"/>
</dbReference>
<gene>
    <name evidence="1" type="ORF">NECAME_10532</name>
</gene>
<organism evidence="1 2">
    <name type="scientific">Necator americanus</name>
    <name type="common">Human hookworm</name>
    <dbReference type="NCBI Taxonomy" id="51031"/>
    <lineage>
        <taxon>Eukaryota</taxon>
        <taxon>Metazoa</taxon>
        <taxon>Ecdysozoa</taxon>
        <taxon>Nematoda</taxon>
        <taxon>Chromadorea</taxon>
        <taxon>Rhabditida</taxon>
        <taxon>Rhabditina</taxon>
        <taxon>Rhabditomorpha</taxon>
        <taxon>Strongyloidea</taxon>
        <taxon>Ancylostomatidae</taxon>
        <taxon>Bunostominae</taxon>
        <taxon>Necator</taxon>
    </lineage>
</organism>
<dbReference type="KEGG" id="nai:NECAME_10532"/>
<accession>W2TAW3</accession>
<proteinExistence type="predicted"/>
<name>W2TAW3_NECAM</name>
<sequence length="69" mass="7785">MGFSSEVTRFELVKEYVSNMGGMFGCLVAAPQVATTILDLAVRETLVLNTCCKEKRRETAIIFERLKLR</sequence>
<evidence type="ECO:0000313" key="1">
    <source>
        <dbReference type="EMBL" id="ETN78157.1"/>
    </source>
</evidence>
<evidence type="ECO:0000313" key="2">
    <source>
        <dbReference type="Proteomes" id="UP000053676"/>
    </source>
</evidence>
<reference evidence="2" key="1">
    <citation type="journal article" date="2014" name="Nat. Genet.">
        <title>Genome of the human hookworm Necator americanus.</title>
        <authorList>
            <person name="Tang Y.T."/>
            <person name="Gao X."/>
            <person name="Rosa B.A."/>
            <person name="Abubucker S."/>
            <person name="Hallsworth-Pepin K."/>
            <person name="Martin J."/>
            <person name="Tyagi R."/>
            <person name="Heizer E."/>
            <person name="Zhang X."/>
            <person name="Bhonagiri-Palsikar V."/>
            <person name="Minx P."/>
            <person name="Warren W.C."/>
            <person name="Wang Q."/>
            <person name="Zhan B."/>
            <person name="Hotez P.J."/>
            <person name="Sternberg P.W."/>
            <person name="Dougall A."/>
            <person name="Gaze S.T."/>
            <person name="Mulvenna J."/>
            <person name="Sotillo J."/>
            <person name="Ranganathan S."/>
            <person name="Rabelo E.M."/>
            <person name="Wilson R.K."/>
            <person name="Felgner P.L."/>
            <person name="Bethony J."/>
            <person name="Hawdon J.M."/>
            <person name="Gasser R.B."/>
            <person name="Loukas A."/>
            <person name="Mitreva M."/>
        </authorList>
    </citation>
    <scope>NUCLEOTIDE SEQUENCE [LARGE SCALE GENOMIC DNA]</scope>
</reference>
<dbReference type="AlphaFoldDB" id="W2TAW3"/>